<accession>A0AAE0ID61</accession>
<name>A0AAE0ID61_9PEZI</name>
<reference evidence="2" key="2">
    <citation type="submission" date="2023-06" db="EMBL/GenBank/DDBJ databases">
        <authorList>
            <consortium name="Lawrence Berkeley National Laboratory"/>
            <person name="Haridas S."/>
            <person name="Hensen N."/>
            <person name="Bonometti L."/>
            <person name="Westerberg I."/>
            <person name="Brannstrom I.O."/>
            <person name="Guillou S."/>
            <person name="Cros-Aarteil S."/>
            <person name="Calhoun S."/>
            <person name="Kuo A."/>
            <person name="Mondo S."/>
            <person name="Pangilinan J."/>
            <person name="Riley R."/>
            <person name="Labutti K."/>
            <person name="Andreopoulos B."/>
            <person name="Lipzen A."/>
            <person name="Chen C."/>
            <person name="Yanf M."/>
            <person name="Daum C."/>
            <person name="Ng V."/>
            <person name="Clum A."/>
            <person name="Steindorff A."/>
            <person name="Ohm R."/>
            <person name="Martin F."/>
            <person name="Silar P."/>
            <person name="Natvig D."/>
            <person name="Lalanne C."/>
            <person name="Gautier V."/>
            <person name="Ament-Velasquez S.L."/>
            <person name="Kruys A."/>
            <person name="Hutchinson M.I."/>
            <person name="Powell A.J."/>
            <person name="Barry K."/>
            <person name="Miller A.N."/>
            <person name="Grigoriev I.V."/>
            <person name="Debuchy R."/>
            <person name="Gladieux P."/>
            <person name="Thoren M.H."/>
            <person name="Johannesson H."/>
        </authorList>
    </citation>
    <scope>NUCLEOTIDE SEQUENCE</scope>
    <source>
        <strain evidence="2">CBS 118394</strain>
    </source>
</reference>
<feature type="signal peptide" evidence="1">
    <location>
        <begin position="1"/>
        <end position="23"/>
    </location>
</feature>
<feature type="chain" id="PRO_5042190846" evidence="1">
    <location>
        <begin position="24"/>
        <end position="182"/>
    </location>
</feature>
<keyword evidence="1" id="KW-0732">Signal</keyword>
<dbReference type="EMBL" id="JAUEDM010000003">
    <property type="protein sequence ID" value="KAK3322829.1"/>
    <property type="molecule type" value="Genomic_DNA"/>
</dbReference>
<evidence type="ECO:0000256" key="1">
    <source>
        <dbReference type="SAM" id="SignalP"/>
    </source>
</evidence>
<evidence type="ECO:0000313" key="2">
    <source>
        <dbReference type="EMBL" id="KAK3322829.1"/>
    </source>
</evidence>
<evidence type="ECO:0000313" key="3">
    <source>
        <dbReference type="Proteomes" id="UP001283341"/>
    </source>
</evidence>
<gene>
    <name evidence="2" type="ORF">B0H66DRAFT_620648</name>
</gene>
<reference evidence="2" key="1">
    <citation type="journal article" date="2023" name="Mol. Phylogenet. Evol.">
        <title>Genome-scale phylogeny and comparative genomics of the fungal order Sordariales.</title>
        <authorList>
            <person name="Hensen N."/>
            <person name="Bonometti L."/>
            <person name="Westerberg I."/>
            <person name="Brannstrom I.O."/>
            <person name="Guillou S."/>
            <person name="Cros-Aarteil S."/>
            <person name="Calhoun S."/>
            <person name="Haridas S."/>
            <person name="Kuo A."/>
            <person name="Mondo S."/>
            <person name="Pangilinan J."/>
            <person name="Riley R."/>
            <person name="LaButti K."/>
            <person name="Andreopoulos B."/>
            <person name="Lipzen A."/>
            <person name="Chen C."/>
            <person name="Yan M."/>
            <person name="Daum C."/>
            <person name="Ng V."/>
            <person name="Clum A."/>
            <person name="Steindorff A."/>
            <person name="Ohm R.A."/>
            <person name="Martin F."/>
            <person name="Silar P."/>
            <person name="Natvig D.O."/>
            <person name="Lalanne C."/>
            <person name="Gautier V."/>
            <person name="Ament-Velasquez S.L."/>
            <person name="Kruys A."/>
            <person name="Hutchinson M.I."/>
            <person name="Powell A.J."/>
            <person name="Barry K."/>
            <person name="Miller A.N."/>
            <person name="Grigoriev I.V."/>
            <person name="Debuchy R."/>
            <person name="Gladieux P."/>
            <person name="Hiltunen Thoren M."/>
            <person name="Johannesson H."/>
        </authorList>
    </citation>
    <scope>NUCLEOTIDE SEQUENCE</scope>
    <source>
        <strain evidence="2">CBS 118394</strain>
    </source>
</reference>
<dbReference type="AlphaFoldDB" id="A0AAE0ID61"/>
<keyword evidence="3" id="KW-1185">Reference proteome</keyword>
<sequence>MALLSSTVLFMITTFSFLRLTKAATLPNWHNVRQVLDTDVCTDGATIPDLWAVHDIQIAYSRPGIDENVPSNATFSVTNTRTNATENLTCELRALYTCEFNGTPGHKDLSIWLQLNLRAYVTITQTHTCEGGKTASIVGMAEMPIVCVGDSLEEGMTCADDGSPGYATATVEVESLASGTEP</sequence>
<organism evidence="2 3">
    <name type="scientific">Apodospora peruviana</name>
    <dbReference type="NCBI Taxonomy" id="516989"/>
    <lineage>
        <taxon>Eukaryota</taxon>
        <taxon>Fungi</taxon>
        <taxon>Dikarya</taxon>
        <taxon>Ascomycota</taxon>
        <taxon>Pezizomycotina</taxon>
        <taxon>Sordariomycetes</taxon>
        <taxon>Sordariomycetidae</taxon>
        <taxon>Sordariales</taxon>
        <taxon>Lasiosphaeriaceae</taxon>
        <taxon>Apodospora</taxon>
    </lineage>
</organism>
<protein>
    <submittedName>
        <fullName evidence="2">Uncharacterized protein</fullName>
    </submittedName>
</protein>
<comment type="caution">
    <text evidence="2">The sequence shown here is derived from an EMBL/GenBank/DDBJ whole genome shotgun (WGS) entry which is preliminary data.</text>
</comment>
<dbReference type="Proteomes" id="UP001283341">
    <property type="component" value="Unassembled WGS sequence"/>
</dbReference>
<proteinExistence type="predicted"/>